<feature type="domain" description="DH" evidence="5">
    <location>
        <begin position="962"/>
        <end position="1154"/>
    </location>
</feature>
<feature type="region of interest" description="Disordered" evidence="3">
    <location>
        <begin position="276"/>
        <end position="382"/>
    </location>
</feature>
<feature type="compositionally biased region" description="Acidic residues" evidence="3">
    <location>
        <begin position="538"/>
        <end position="548"/>
    </location>
</feature>
<feature type="region of interest" description="Disordered" evidence="3">
    <location>
        <begin position="191"/>
        <end position="244"/>
    </location>
</feature>
<dbReference type="Proteomes" id="UP000325780">
    <property type="component" value="Unassembled WGS sequence"/>
</dbReference>
<feature type="region of interest" description="Disordered" evidence="3">
    <location>
        <begin position="694"/>
        <end position="752"/>
    </location>
</feature>
<dbReference type="Pfam" id="PF00621">
    <property type="entry name" value="RhoGEF"/>
    <property type="match status" value="1"/>
</dbReference>
<dbReference type="SUPFAM" id="SSF48065">
    <property type="entry name" value="DBL homology domain (DH-domain)"/>
    <property type="match status" value="1"/>
</dbReference>
<feature type="compositionally biased region" description="Polar residues" evidence="3">
    <location>
        <begin position="694"/>
        <end position="728"/>
    </location>
</feature>
<feature type="region of interest" description="Disordered" evidence="3">
    <location>
        <begin position="521"/>
        <end position="548"/>
    </location>
</feature>
<feature type="compositionally biased region" description="Polar residues" evidence="3">
    <location>
        <begin position="557"/>
        <end position="569"/>
    </location>
</feature>
<dbReference type="InterPro" id="IPR057283">
    <property type="entry name" value="RGF3_WH"/>
</dbReference>
<dbReference type="Pfam" id="PF00780">
    <property type="entry name" value="CNH"/>
    <property type="match status" value="1"/>
</dbReference>
<feature type="region of interest" description="Disordered" evidence="3">
    <location>
        <begin position="1"/>
        <end position="86"/>
    </location>
</feature>
<dbReference type="PROSITE" id="PS50003">
    <property type="entry name" value="PH_DOMAIN"/>
    <property type="match status" value="1"/>
</dbReference>
<sequence>MAHYQNGHSLYGQSGNANSTQQSRYDPYNPSTSQNNPTLRRMPSYSIGDDAGLFAPSHAHNQRPAETSTRYPGWSSAGDSQGAYSNERQEYADHPRYAHMPSATSPQVPRSRASSQSSYQYQYTSSLASPTQSAYNPQQYAVPPTPSQLSYNSLAYPSANSTTLGHQPYNPAAYQATTVAGYGSAGVQRHPSVGYAQAPPTPLTYAPPSSQLPPPPPPRGPEHPYGSRLSPQYNSTSPGSPYGFAQQQATASAYNLASPSTPSATYASSFAGMGTAQSRPYSSGGAYMPSSPRRSDQLSPASLEDQPPEPPAHGSSDDPYVHRLSLTRPGSGRSLPTPPIHQGQPQLSPQRTDTLTRHPQSRPLPGPPVDVDDDTRLLTNGTGRLQEDLMKEVEAAVLDTGDRNSLRSLRLDTQHPGREVDGVQYETTSGLRLSPDETHTHTNGSIATGTGQYVNYDAYSDDSDAEAAAGLAMLQMADEEDRMRAERLQERSRRETNVSIISAYASQQMSGSMSPRLSIRHDDMRSHGGSLRGRSQYEDADGSADEYVDAPDHNRLAATSGSMRSSNLSTDDRGTYSDEYGYPPITQDCGYPFQQMPSHARVDAGGTGGLSEPHVYGRRMSFDYGDEGQLSPSRQSNHSDSDDYEGGVEPEDLFFHPGMRPLPPAPVEPANRTDLIPHLMPAGTYRHQEQGDWQNTTQYTPSYPVTTDSYGPTVPSPSQVPRSTSLSSHPIGPRTDPPIRSKTDADRAKYKQQHELYRQQQYGSPKDETSPQAAGAMTLDLPTIPAGRRKKFNPTKLSTEQFRRCTEPWALSAILTWIRDLSEDETDLKEQAIVDAIVALFTHKVPTMNIADAETLAARVVQNMLSEGALIQEEEWVKFGNGSLSGVLYQITGTGCYSPQLHEQETETEVFGRCYSHHCMRTLKKVNLRTQMMEPQKKAEDWVTFYKVPKEMWESYPRKEIDRQNNLHEIVTTEDSFIGQLDVLRELYRDQLAHMQPSIIPPKRINKFLHDVFGKVDAVKKVNEDYLLAQLKYRQKEQGPFIAGFSDIFREWIRKAKTVYIDYAATFPRADYLVRNEAERNMHFRTFLEQARDHKLSNRLSWDTYLKSPITRIQRYTLLLATVHKNMVKDSEEKVNLAQAIEEIKLVALECDNKVGETKKKVDLTELSSKLQLRPEMKKEVELNLEHLGREIVFQGDLQRPGTRTRFLQETRAILFDHYLVLAKQVPKYKVYDVSKLPIPMDLLVLESANEDAVVKSSVRGVSSVTQPQAIVARGVDGNPINAGGAAAGKTMVPATVLESSSDKILYPFKIKHLGKNGTYTLYANSAQNRQDWCEKILEAKTKHAAALFAQNAEPFRLRVLADTAFSSSEYSPPSKTVTIKGTPLDRAIKEVEQRYSESKRPAPICRAGVHCATVFQQPPGRMMCAIGTDIGVYISEYNDPRGWTRAIQIPRVTQVAVFEEFNVFLLIADKSLIAYHLDVVCPPSGVSTPSTSDSARRAPQKLSGSREVGFFAAGHMKDRTLVLYKKRDGLSSTFKILEPVLQKASSSRTRFFSRRSQTEFFREYDEFYIPAESYGINMFHSSLAISTQRGIEILTIDKKQPWSIPDFRSEGSDAQAYLSSIAARIANLRPLGMFRLSDSEFLVTYAECAVYVNKHGDVSRSVVMEFVGRAHSACLYGKFLILFNEDFVEVRNAMNGRLRQVIPGHGVVCLDDGSSMPGSGANSIPTAGSSVNLSSGLSNGVALANTGRTVKICMQHPEYERSLIILELIENEGQKD</sequence>
<dbReference type="InterPro" id="IPR001180">
    <property type="entry name" value="CNH_dom"/>
</dbReference>
<dbReference type="InterPro" id="IPR000219">
    <property type="entry name" value="DH_dom"/>
</dbReference>
<evidence type="ECO:0000313" key="8">
    <source>
        <dbReference type="Proteomes" id="UP000325780"/>
    </source>
</evidence>
<feature type="domain" description="CNH" evidence="6">
    <location>
        <begin position="1407"/>
        <end position="1718"/>
    </location>
</feature>
<dbReference type="SMART" id="SM00325">
    <property type="entry name" value="RhoGEF"/>
    <property type="match status" value="1"/>
</dbReference>
<dbReference type="Pfam" id="PF15405">
    <property type="entry name" value="PH_5"/>
    <property type="match status" value="1"/>
</dbReference>
<name>A0A5N6U7N4_ASPAV</name>
<evidence type="ECO:0000256" key="2">
    <source>
        <dbReference type="ARBA" id="ARBA00022658"/>
    </source>
</evidence>
<evidence type="ECO:0000313" key="7">
    <source>
        <dbReference type="EMBL" id="KAE8154111.1"/>
    </source>
</evidence>
<evidence type="ECO:0000259" key="6">
    <source>
        <dbReference type="PROSITE" id="PS50219"/>
    </source>
</evidence>
<feature type="compositionally biased region" description="Pro residues" evidence="3">
    <location>
        <begin position="210"/>
        <end position="219"/>
    </location>
</feature>
<dbReference type="SMART" id="SM00036">
    <property type="entry name" value="CNH"/>
    <property type="match status" value="1"/>
</dbReference>
<dbReference type="InterPro" id="IPR001849">
    <property type="entry name" value="PH_domain"/>
</dbReference>
<dbReference type="Gene3D" id="1.20.900.10">
    <property type="entry name" value="Dbl homology (DH) domain"/>
    <property type="match status" value="1"/>
</dbReference>
<feature type="compositionally biased region" description="Low complexity" evidence="3">
    <location>
        <begin position="114"/>
        <end position="125"/>
    </location>
</feature>
<dbReference type="PROSITE" id="PS50010">
    <property type="entry name" value="DH_2"/>
    <property type="match status" value="1"/>
</dbReference>
<dbReference type="InterPro" id="IPR035899">
    <property type="entry name" value="DBL_dom_sf"/>
</dbReference>
<accession>A0A5N6U7N4</accession>
<dbReference type="InterPro" id="IPR011993">
    <property type="entry name" value="PH-like_dom_sf"/>
</dbReference>
<dbReference type="GO" id="GO:0005085">
    <property type="term" value="F:guanyl-nucleotide exchange factor activity"/>
    <property type="evidence" value="ECO:0007669"/>
    <property type="project" value="UniProtKB-KW"/>
</dbReference>
<feature type="compositionally biased region" description="Basic and acidic residues" evidence="3">
    <location>
        <begin position="737"/>
        <end position="752"/>
    </location>
</feature>
<dbReference type="InterPro" id="IPR052233">
    <property type="entry name" value="Rho-type_GEFs"/>
</dbReference>
<organism evidence="7 8">
    <name type="scientific">Aspergillus avenaceus</name>
    <dbReference type="NCBI Taxonomy" id="36643"/>
    <lineage>
        <taxon>Eukaryota</taxon>
        <taxon>Fungi</taxon>
        <taxon>Dikarya</taxon>
        <taxon>Ascomycota</taxon>
        <taxon>Pezizomycotina</taxon>
        <taxon>Eurotiomycetes</taxon>
        <taxon>Eurotiomycetidae</taxon>
        <taxon>Eurotiales</taxon>
        <taxon>Aspergillaceae</taxon>
        <taxon>Aspergillus</taxon>
        <taxon>Aspergillus subgen. Circumdati</taxon>
    </lineage>
</organism>
<evidence type="ECO:0000256" key="3">
    <source>
        <dbReference type="SAM" id="MobiDB-lite"/>
    </source>
</evidence>
<proteinExistence type="predicted"/>
<keyword evidence="2" id="KW-0344">Guanine-nucleotide releasing factor</keyword>
<protein>
    <submittedName>
        <fullName evidence="7">CNH domain-containing protein</fullName>
    </submittedName>
</protein>
<dbReference type="PANTHER" id="PTHR46572">
    <property type="entry name" value="RHO1 GDP-GTP EXCHANGE PROTEIN 1-RELATED"/>
    <property type="match status" value="1"/>
</dbReference>
<reference evidence="7 8" key="1">
    <citation type="submission" date="2019-04" db="EMBL/GenBank/DDBJ databases">
        <title>Friends and foes A comparative genomics study of 23 Aspergillus species from section Flavi.</title>
        <authorList>
            <consortium name="DOE Joint Genome Institute"/>
            <person name="Kjaerbolling I."/>
            <person name="Vesth T."/>
            <person name="Frisvad J.C."/>
            <person name="Nybo J.L."/>
            <person name="Theobald S."/>
            <person name="Kildgaard S."/>
            <person name="Isbrandt T."/>
            <person name="Kuo A."/>
            <person name="Sato A."/>
            <person name="Lyhne E.K."/>
            <person name="Kogle M.E."/>
            <person name="Wiebenga A."/>
            <person name="Kun R.S."/>
            <person name="Lubbers R.J."/>
            <person name="Makela M.R."/>
            <person name="Barry K."/>
            <person name="Chovatia M."/>
            <person name="Clum A."/>
            <person name="Daum C."/>
            <person name="Haridas S."/>
            <person name="He G."/>
            <person name="LaButti K."/>
            <person name="Lipzen A."/>
            <person name="Mondo S."/>
            <person name="Riley R."/>
            <person name="Salamov A."/>
            <person name="Simmons B.A."/>
            <person name="Magnuson J.K."/>
            <person name="Henrissat B."/>
            <person name="Mortensen U.H."/>
            <person name="Larsen T.O."/>
            <person name="Devries R.P."/>
            <person name="Grigoriev I.V."/>
            <person name="Machida M."/>
            <person name="Baker S.E."/>
            <person name="Andersen M.R."/>
        </authorList>
    </citation>
    <scope>NUCLEOTIDE SEQUENCE [LARGE SCALE GENOMIC DNA]</scope>
    <source>
        <strain evidence="7 8">IBT 18842</strain>
    </source>
</reference>
<evidence type="ECO:0000259" key="4">
    <source>
        <dbReference type="PROSITE" id="PS50003"/>
    </source>
</evidence>
<dbReference type="Gene3D" id="2.30.29.30">
    <property type="entry name" value="Pleckstrin-homology domain (PH domain)/Phosphotyrosine-binding domain (PTB)"/>
    <property type="match status" value="1"/>
</dbReference>
<dbReference type="PANTHER" id="PTHR46572:SF1">
    <property type="entry name" value="RHO1 GUANINE NUCLEOTIDE EXCHANGE FACTOR TUS1"/>
    <property type="match status" value="1"/>
</dbReference>
<keyword evidence="8" id="KW-1185">Reference proteome</keyword>
<evidence type="ECO:0000256" key="1">
    <source>
        <dbReference type="ARBA" id="ARBA00022553"/>
    </source>
</evidence>
<feature type="domain" description="PH" evidence="4">
    <location>
        <begin position="1191"/>
        <end position="1342"/>
    </location>
</feature>
<dbReference type="SUPFAM" id="SSF50729">
    <property type="entry name" value="PH domain-like"/>
    <property type="match status" value="1"/>
</dbReference>
<feature type="region of interest" description="Disordered" evidence="3">
    <location>
        <begin position="98"/>
        <end position="125"/>
    </location>
</feature>
<dbReference type="InterPro" id="IPR041675">
    <property type="entry name" value="PH_5"/>
</dbReference>
<feature type="compositionally biased region" description="Acidic residues" evidence="3">
    <location>
        <begin position="642"/>
        <end position="652"/>
    </location>
</feature>
<gene>
    <name evidence="7" type="ORF">BDV25DRAFT_1621</name>
</gene>
<dbReference type="EMBL" id="ML742032">
    <property type="protein sequence ID" value="KAE8154111.1"/>
    <property type="molecule type" value="Genomic_DNA"/>
</dbReference>
<feature type="region of interest" description="Disordered" evidence="3">
    <location>
        <begin position="556"/>
        <end position="575"/>
    </location>
</feature>
<feature type="compositionally biased region" description="Polar residues" evidence="3">
    <location>
        <begin position="77"/>
        <end position="86"/>
    </location>
</feature>
<feature type="compositionally biased region" description="Polar residues" evidence="3">
    <location>
        <begin position="1"/>
        <end position="38"/>
    </location>
</feature>
<feature type="compositionally biased region" description="Polar residues" evidence="3">
    <location>
        <begin position="229"/>
        <end position="244"/>
    </location>
</feature>
<dbReference type="OrthoDB" id="660555at2759"/>
<keyword evidence="1" id="KW-0597">Phosphoprotein</keyword>
<feature type="compositionally biased region" description="Polar residues" evidence="3">
    <location>
        <begin position="343"/>
        <end position="353"/>
    </location>
</feature>
<feature type="region of interest" description="Disordered" evidence="3">
    <location>
        <begin position="603"/>
        <end position="652"/>
    </location>
</feature>
<evidence type="ECO:0000259" key="5">
    <source>
        <dbReference type="PROSITE" id="PS50010"/>
    </source>
</evidence>
<dbReference type="SMART" id="SM00233">
    <property type="entry name" value="PH"/>
    <property type="match status" value="1"/>
</dbReference>
<dbReference type="PROSITE" id="PS50219">
    <property type="entry name" value="CNH"/>
    <property type="match status" value="1"/>
</dbReference>
<dbReference type="CDD" id="cd00160">
    <property type="entry name" value="RhoGEF"/>
    <property type="match status" value="1"/>
</dbReference>
<dbReference type="Pfam" id="PF23582">
    <property type="entry name" value="WHD_RGF3"/>
    <property type="match status" value="1"/>
</dbReference>